<dbReference type="Pfam" id="PF13454">
    <property type="entry name" value="NAD_binding_9"/>
    <property type="match status" value="1"/>
</dbReference>
<dbReference type="InterPro" id="IPR036188">
    <property type="entry name" value="FAD/NAD-bd_sf"/>
</dbReference>
<dbReference type="RefSeq" id="WP_170251989.1">
    <property type="nucleotide sequence ID" value="NZ_BHZD01000001.1"/>
</dbReference>
<name>A0A401WFT7_STREY</name>
<evidence type="ECO:0000313" key="3">
    <source>
        <dbReference type="Proteomes" id="UP000286746"/>
    </source>
</evidence>
<reference evidence="2 3" key="1">
    <citation type="submission" date="2018-11" db="EMBL/GenBank/DDBJ databases">
        <title>Whole genome sequence of Streptomyces paromomycinus NBRC 15454(T).</title>
        <authorList>
            <person name="Komaki H."/>
            <person name="Tamura T."/>
        </authorList>
    </citation>
    <scope>NUCLEOTIDE SEQUENCE [LARGE SCALE GENOMIC DNA]</scope>
    <source>
        <strain evidence="2 3">NBRC 15454</strain>
    </source>
</reference>
<proteinExistence type="predicted"/>
<dbReference type="AlphaFoldDB" id="A0A401WFT7"/>
<feature type="domain" description="FAD-dependent urate hydroxylase HpyO/Asp monooxygenase CreE-like FAD/NAD(P)-binding" evidence="1">
    <location>
        <begin position="9"/>
        <end position="159"/>
    </location>
</feature>
<dbReference type="Proteomes" id="UP000286746">
    <property type="component" value="Unassembled WGS sequence"/>
</dbReference>
<protein>
    <recommendedName>
        <fullName evidence="1">FAD-dependent urate hydroxylase HpyO/Asp monooxygenase CreE-like FAD/NAD(P)-binding domain-containing protein</fullName>
    </recommendedName>
</protein>
<comment type="caution">
    <text evidence="2">The sequence shown here is derived from an EMBL/GenBank/DDBJ whole genome shotgun (WGS) entry which is preliminary data.</text>
</comment>
<dbReference type="PROSITE" id="PS51257">
    <property type="entry name" value="PROKAR_LIPOPROTEIN"/>
    <property type="match status" value="1"/>
</dbReference>
<dbReference type="EMBL" id="BHZD01000001">
    <property type="protein sequence ID" value="GCD48139.1"/>
    <property type="molecule type" value="Genomic_DNA"/>
</dbReference>
<keyword evidence="3" id="KW-1185">Reference proteome</keyword>
<dbReference type="InterPro" id="IPR052189">
    <property type="entry name" value="L-asp_N-monooxygenase_NS-form"/>
</dbReference>
<organism evidence="2 3">
    <name type="scientific">Streptomyces paromomycinus</name>
    <name type="common">Streptomyces rimosus subsp. paromomycinus</name>
    <dbReference type="NCBI Taxonomy" id="92743"/>
    <lineage>
        <taxon>Bacteria</taxon>
        <taxon>Bacillati</taxon>
        <taxon>Actinomycetota</taxon>
        <taxon>Actinomycetes</taxon>
        <taxon>Kitasatosporales</taxon>
        <taxon>Streptomycetaceae</taxon>
        <taxon>Streptomyces</taxon>
    </lineage>
</organism>
<dbReference type="InterPro" id="IPR038732">
    <property type="entry name" value="HpyO/CreE_NAD-binding"/>
</dbReference>
<dbReference type="Gene3D" id="3.50.50.60">
    <property type="entry name" value="FAD/NAD(P)-binding domain"/>
    <property type="match status" value="1"/>
</dbReference>
<dbReference type="PANTHER" id="PTHR40254">
    <property type="entry name" value="BLR0577 PROTEIN"/>
    <property type="match status" value="1"/>
</dbReference>
<accession>A0A401WFT7</accession>
<dbReference type="PANTHER" id="PTHR40254:SF1">
    <property type="entry name" value="BLR0577 PROTEIN"/>
    <property type="match status" value="1"/>
</dbReference>
<sequence length="474" mass="50887">MNRDAVSVAVIGGGASGTLACVHLLEASAASRRPVRISLIEPSDELGRGTAYASPDPRHLMNTPMERSGAWAHDPGHLVAWLRRRDPDTPSGHYPPRGTYGAYLADTLRETRERTAGTGQLWHVRRRARRVLPGLPRPVVALSDGRCVAADRVVFAMGNAATWRDPFPSAQAGPRYVRSPWHSGLPAVADHSSVLLLGNGLTAVDIGLSLLGGSVGVRVDAVSRHGLLPRPHGAGCSHGGHPNVVGALLADDRLTLARLVSTVRSEMRRSPECWREIIDALRPCTGELWGRLDADDQRDFLGRFGTYWDVHRHRLPPTTAHRLGRALGSGRLKARKGRAAYLRACPRGVVAGLDVGAGPVPVRYDWVINCTGFGRDITGSADPLLSWLLRDGLAVPDSLRLGMATDRRGRLLDRDGRPDPALLAIGPLRRGSQWETTAIPEIRAQAAQLADDILGSPATGPAELLHQGGPVSSS</sequence>
<evidence type="ECO:0000259" key="1">
    <source>
        <dbReference type="Pfam" id="PF13454"/>
    </source>
</evidence>
<gene>
    <name evidence="2" type="ORF">GKJPGBOP_07935</name>
</gene>
<dbReference type="SUPFAM" id="SSF51905">
    <property type="entry name" value="FAD/NAD(P)-binding domain"/>
    <property type="match status" value="1"/>
</dbReference>
<evidence type="ECO:0000313" key="2">
    <source>
        <dbReference type="EMBL" id="GCD48139.1"/>
    </source>
</evidence>